<evidence type="ECO:0000313" key="4">
    <source>
        <dbReference type="Proteomes" id="UP000024284"/>
    </source>
</evidence>
<evidence type="ECO:0000313" key="3">
    <source>
        <dbReference type="EMBL" id="KFG89417.1"/>
    </source>
</evidence>
<feature type="region of interest" description="Disordered" evidence="1">
    <location>
        <begin position="143"/>
        <end position="164"/>
    </location>
</feature>
<feature type="region of interest" description="Disordered" evidence="1">
    <location>
        <begin position="78"/>
        <end position="123"/>
    </location>
</feature>
<evidence type="ECO:0000256" key="2">
    <source>
        <dbReference type="SAM" id="Phobius"/>
    </source>
</evidence>
<keyword evidence="2" id="KW-1133">Transmembrane helix</keyword>
<dbReference type="PATRIC" id="fig|1219045.3.peg.2841"/>
<dbReference type="AlphaFoldDB" id="A0A086P7P9"/>
<reference evidence="3" key="1">
    <citation type="submission" date="2014-08" db="EMBL/GenBank/DDBJ databases">
        <title>Draft genome sequences of Sphingobium herbicidovorans.</title>
        <authorList>
            <person name="Gan H.M."/>
            <person name="Gan H.Y."/>
            <person name="Savka M.A."/>
        </authorList>
    </citation>
    <scope>NUCLEOTIDE SEQUENCE [LARGE SCALE GENOMIC DNA]</scope>
    <source>
        <strain evidence="3">NBRC 16415</strain>
    </source>
</reference>
<evidence type="ECO:0008006" key="5">
    <source>
        <dbReference type="Google" id="ProtNLM"/>
    </source>
</evidence>
<keyword evidence="2" id="KW-0812">Transmembrane</keyword>
<feature type="compositionally biased region" description="Basic and acidic residues" evidence="1">
    <location>
        <begin position="81"/>
        <end position="101"/>
    </location>
</feature>
<sequence length="271" mass="29460">MTRGRRVGKTPFPHQQPGRYFVTLTSPSWSRVRERGGGLLFALGLNGLLLLALLTLSPQPEPRVEDPRQPVTFEMAAAPEARAEKSEQRQEKRAEAAEARKPAVVQPPKPLETPTEERPATLPFLQLDRAQMASADIGKMARKDVGEGASGQGDSRMAAGPGEGPGGVHLFEAEWYRRPSHAELSTYLPASAPGDGWGLVACKTVENFRVENCQALGESPQGSGFARAVRLAAWQFMVRPPRVNGKPMIGSWVRIRIDYSRKLVDGGAAGM</sequence>
<protein>
    <recommendedName>
        <fullName evidence="5">Protein TonB</fullName>
    </recommendedName>
</protein>
<dbReference type="Proteomes" id="UP000024284">
    <property type="component" value="Unassembled WGS sequence"/>
</dbReference>
<organism evidence="3 4">
    <name type="scientific">Sphingobium herbicidovorans (strain ATCC 700291 / DSM 11019 / CCUG 56400 / KCTC 2939 / LMG 18315 / NBRC 16415 / MH)</name>
    <name type="common">Sphingomonas herbicidovorans</name>
    <dbReference type="NCBI Taxonomy" id="1219045"/>
    <lineage>
        <taxon>Bacteria</taxon>
        <taxon>Pseudomonadati</taxon>
        <taxon>Pseudomonadota</taxon>
        <taxon>Alphaproteobacteria</taxon>
        <taxon>Sphingomonadales</taxon>
        <taxon>Sphingomonadaceae</taxon>
        <taxon>Sphingobium</taxon>
    </lineage>
</organism>
<feature type="transmembrane region" description="Helical" evidence="2">
    <location>
        <begin position="38"/>
        <end position="56"/>
    </location>
</feature>
<dbReference type="EMBL" id="JFZA02000029">
    <property type="protein sequence ID" value="KFG89417.1"/>
    <property type="molecule type" value="Genomic_DNA"/>
</dbReference>
<keyword evidence="4" id="KW-1185">Reference proteome</keyword>
<comment type="caution">
    <text evidence="3">The sequence shown here is derived from an EMBL/GenBank/DDBJ whole genome shotgun (WGS) entry which is preliminary data.</text>
</comment>
<dbReference type="STRING" id="76947.GCA_002080435_02692"/>
<evidence type="ECO:0000256" key="1">
    <source>
        <dbReference type="SAM" id="MobiDB-lite"/>
    </source>
</evidence>
<keyword evidence="2" id="KW-0472">Membrane</keyword>
<name>A0A086P7P9_SPHHM</name>
<proteinExistence type="predicted"/>
<gene>
    <name evidence="3" type="ORF">BV98_002801</name>
</gene>
<accession>A0A086P7P9</accession>
<dbReference type="eggNOG" id="ENOG5031AVG">
    <property type="taxonomic scope" value="Bacteria"/>
</dbReference>